<dbReference type="AlphaFoldDB" id="A0AAV7LPT1"/>
<reference evidence="2" key="1">
    <citation type="journal article" date="2022" name="bioRxiv">
        <title>Sequencing and chromosome-scale assembly of the giantPleurodeles waltlgenome.</title>
        <authorList>
            <person name="Brown T."/>
            <person name="Elewa A."/>
            <person name="Iarovenko S."/>
            <person name="Subramanian E."/>
            <person name="Araus A.J."/>
            <person name="Petzold A."/>
            <person name="Susuki M."/>
            <person name="Suzuki K.-i.T."/>
            <person name="Hayashi T."/>
            <person name="Toyoda A."/>
            <person name="Oliveira C."/>
            <person name="Osipova E."/>
            <person name="Leigh N.D."/>
            <person name="Simon A."/>
            <person name="Yun M.H."/>
        </authorList>
    </citation>
    <scope>NUCLEOTIDE SEQUENCE</scope>
    <source>
        <strain evidence="2">20211129_DDA</strain>
        <tissue evidence="2">Liver</tissue>
    </source>
</reference>
<feature type="region of interest" description="Disordered" evidence="1">
    <location>
        <begin position="1"/>
        <end position="117"/>
    </location>
</feature>
<keyword evidence="3" id="KW-1185">Reference proteome</keyword>
<name>A0AAV7LPT1_PLEWA</name>
<gene>
    <name evidence="2" type="ORF">NDU88_006652</name>
</gene>
<evidence type="ECO:0000256" key="1">
    <source>
        <dbReference type="SAM" id="MobiDB-lite"/>
    </source>
</evidence>
<evidence type="ECO:0000313" key="2">
    <source>
        <dbReference type="EMBL" id="KAJ1093552.1"/>
    </source>
</evidence>
<protein>
    <submittedName>
        <fullName evidence="2">Uncharacterized protein</fullName>
    </submittedName>
</protein>
<evidence type="ECO:0000313" key="3">
    <source>
        <dbReference type="Proteomes" id="UP001066276"/>
    </source>
</evidence>
<dbReference type="Proteomes" id="UP001066276">
    <property type="component" value="Chromosome 11"/>
</dbReference>
<sequence length="161" mass="17024">MTGSAGQGRVAAKTARCTRDSAAAPGSRAATGPPAESLQERGEKPRRCPPPLHEGIAAGVDPRVGRPSPTEVKTAAPRAVIPCSGPRRRKRRGQGIKVGPWPRRAGQDPPHPPHLEYCERGAPAGCLELRPPPAPPDRCERQTRMAVAQGEVRLAALKGHT</sequence>
<proteinExistence type="predicted"/>
<organism evidence="2 3">
    <name type="scientific">Pleurodeles waltl</name>
    <name type="common">Iberian ribbed newt</name>
    <dbReference type="NCBI Taxonomy" id="8319"/>
    <lineage>
        <taxon>Eukaryota</taxon>
        <taxon>Metazoa</taxon>
        <taxon>Chordata</taxon>
        <taxon>Craniata</taxon>
        <taxon>Vertebrata</taxon>
        <taxon>Euteleostomi</taxon>
        <taxon>Amphibia</taxon>
        <taxon>Batrachia</taxon>
        <taxon>Caudata</taxon>
        <taxon>Salamandroidea</taxon>
        <taxon>Salamandridae</taxon>
        <taxon>Pleurodelinae</taxon>
        <taxon>Pleurodeles</taxon>
    </lineage>
</organism>
<accession>A0AAV7LPT1</accession>
<comment type="caution">
    <text evidence="2">The sequence shown here is derived from an EMBL/GenBank/DDBJ whole genome shotgun (WGS) entry which is preliminary data.</text>
</comment>
<dbReference type="EMBL" id="JANPWB010000015">
    <property type="protein sequence ID" value="KAJ1093552.1"/>
    <property type="molecule type" value="Genomic_DNA"/>
</dbReference>